<dbReference type="EMBL" id="CP065748">
    <property type="protein sequence ID" value="QPS82419.1"/>
    <property type="molecule type" value="Genomic_DNA"/>
</dbReference>
<dbReference type="SUPFAM" id="SSF53901">
    <property type="entry name" value="Thiolase-like"/>
    <property type="match status" value="1"/>
</dbReference>
<protein>
    <recommendedName>
        <fullName evidence="3">3-oxoacyl-[acyl-carrier-protein] synthase-1</fullName>
    </recommendedName>
</protein>
<name>A0A7T2YUT8_9BURK</name>
<dbReference type="GO" id="GO:0016746">
    <property type="term" value="F:acyltransferase activity"/>
    <property type="evidence" value="ECO:0007669"/>
    <property type="project" value="InterPro"/>
</dbReference>
<dbReference type="RefSeq" id="WP_034347852.1">
    <property type="nucleotide sequence ID" value="NZ_CP065748.1"/>
</dbReference>
<sequence length="396" mass="41624">MASSNTPPSSPCLWRIQHAGAVTCIGTSAWQSAASWVGMQKRMRKLVVAAVSPHPVTIAPCPEITEGEQQTARLAKLLGAALADLIADVQSRPADAPVALPRRIVLALPMRVSGDEAAALWRQTLAALERWAGPKASAPLISTPLTPVFGGHGAGYDALQTLGRPTAADDHALLLAVDSLLDEATLVQAHAQAGLLTDSRPQGCIAGEAAAALLLQAAPDTTYRDDRHLVLHVPSLARGAGPHRLPHQRADAAPLAEVLRGALDGAGWKEEHVGCAVSDFDGSDWRAAIQVMARARLDGSFQPDTWEPAAMTGQVGAATGPLHWALAAQRLRHDARPPNSILSWVLDEGEEVAAVALERTIRPLRTGPTGKAHTLNSGNGAATLTYSARFLQSKES</sequence>
<evidence type="ECO:0008006" key="3">
    <source>
        <dbReference type="Google" id="ProtNLM"/>
    </source>
</evidence>
<proteinExistence type="predicted"/>
<organism evidence="1 2">
    <name type="scientific">Delftia lacustris</name>
    <dbReference type="NCBI Taxonomy" id="558537"/>
    <lineage>
        <taxon>Bacteria</taxon>
        <taxon>Pseudomonadati</taxon>
        <taxon>Pseudomonadota</taxon>
        <taxon>Betaproteobacteria</taxon>
        <taxon>Burkholderiales</taxon>
        <taxon>Comamonadaceae</taxon>
        <taxon>Delftia</taxon>
    </lineage>
</organism>
<dbReference type="AlphaFoldDB" id="A0A7T2YUT8"/>
<dbReference type="KEGG" id="dla:I6G47_04895"/>
<dbReference type="InterPro" id="IPR016039">
    <property type="entry name" value="Thiolase-like"/>
</dbReference>
<accession>A0A7T2YUT8</accession>
<keyword evidence="2" id="KW-1185">Reference proteome</keyword>
<gene>
    <name evidence="1" type="ORF">I6G47_04895</name>
</gene>
<evidence type="ECO:0000313" key="1">
    <source>
        <dbReference type="EMBL" id="QPS82419.1"/>
    </source>
</evidence>
<dbReference type="Proteomes" id="UP000595064">
    <property type="component" value="Chromosome"/>
</dbReference>
<reference evidence="1 2" key="1">
    <citation type="submission" date="2020-12" db="EMBL/GenBank/DDBJ databases">
        <title>FDA dAtabase for Regulatory Grade micrObial Sequences (FDA-ARGOS): Supporting development and validation of Infectious Disease Dx tests.</title>
        <authorList>
            <person name="Sproer C."/>
            <person name="Gronow S."/>
            <person name="Severitt S."/>
            <person name="Schroder I."/>
            <person name="Tallon L."/>
            <person name="Sadzewicz L."/>
            <person name="Zhao X."/>
            <person name="Boylan J."/>
            <person name="Ott S."/>
            <person name="Bowen H."/>
            <person name="Vavikolanu K."/>
            <person name="Mehta A."/>
            <person name="Aluvathingal J."/>
            <person name="Nadendla S."/>
            <person name="Lowell S."/>
            <person name="Myers T."/>
            <person name="Yan Y."/>
            <person name="Sichtig H."/>
        </authorList>
    </citation>
    <scope>NUCLEOTIDE SEQUENCE [LARGE SCALE GENOMIC DNA]</scope>
    <source>
        <strain evidence="1 2">FDAARGOS_890</strain>
    </source>
</reference>
<evidence type="ECO:0000313" key="2">
    <source>
        <dbReference type="Proteomes" id="UP000595064"/>
    </source>
</evidence>